<keyword evidence="6" id="KW-1185">Reference proteome</keyword>
<proteinExistence type="predicted"/>
<keyword evidence="2 3" id="KW-0802">TPR repeat</keyword>
<dbReference type="PANTHER" id="PTHR45586:SF1">
    <property type="entry name" value="LIPOPOLYSACCHARIDE ASSEMBLY PROTEIN B"/>
    <property type="match status" value="1"/>
</dbReference>
<dbReference type="RefSeq" id="WP_138325172.1">
    <property type="nucleotide sequence ID" value="NZ_VCDI01000002.1"/>
</dbReference>
<dbReference type="Pfam" id="PF13432">
    <property type="entry name" value="TPR_16"/>
    <property type="match status" value="2"/>
</dbReference>
<dbReference type="InterPro" id="IPR019734">
    <property type="entry name" value="TPR_rpt"/>
</dbReference>
<feature type="repeat" description="TPR" evidence="3">
    <location>
        <begin position="533"/>
        <end position="566"/>
    </location>
</feature>
<gene>
    <name evidence="5" type="ORF">FE263_06600</name>
</gene>
<comment type="caution">
    <text evidence="5">The sequence shown here is derived from an EMBL/GenBank/DDBJ whole genome shotgun (WGS) entry which is preliminary data.</text>
</comment>
<protein>
    <submittedName>
        <fullName evidence="5">Tetratricopeptide repeat protein</fullName>
    </submittedName>
</protein>
<keyword evidence="1" id="KW-0677">Repeat</keyword>
<name>A0A5R9J802_9PROT</name>
<reference evidence="5 6" key="1">
    <citation type="submission" date="2019-05" db="EMBL/GenBank/DDBJ databases">
        <authorList>
            <person name="Pankratov T."/>
            <person name="Grouzdev D."/>
        </authorList>
    </citation>
    <scope>NUCLEOTIDE SEQUENCE [LARGE SCALE GENOMIC DNA]</scope>
    <source>
        <strain evidence="5 6">KEBCLARHB70R</strain>
    </source>
</reference>
<organism evidence="5 6">
    <name type="scientific">Lichenicoccus roseus</name>
    <dbReference type="NCBI Taxonomy" id="2683649"/>
    <lineage>
        <taxon>Bacteria</taxon>
        <taxon>Pseudomonadati</taxon>
        <taxon>Pseudomonadota</taxon>
        <taxon>Alphaproteobacteria</taxon>
        <taxon>Acetobacterales</taxon>
        <taxon>Acetobacteraceae</taxon>
        <taxon>Lichenicoccus</taxon>
    </lineage>
</organism>
<accession>A0A5R9J802</accession>
<evidence type="ECO:0000256" key="3">
    <source>
        <dbReference type="PROSITE-ProRule" id="PRU00339"/>
    </source>
</evidence>
<sequence length="598" mass="63333">MPTARRVRRQPARQTGRIPQHGAGRVVALAAGALILAVSARAAPETARAAAAQPTAPPFGTYLSGVVAGALGDADAASGRLLQVLGSDPGDPGLRSQAFIFSTLAGRPDAVRLAPLITSNPLAPLVSGNARALAGDWAGAQASYGGIEKTPLNQLLQPLLLAWAEQGAGHTDLAMTRLVPLTQGNPIAGVYALHAAMIADLAGRNDQAAALYAQALSLYPGSDMVLVEQYGGFLARNGKPAIAQGMVHALVKAVPLLAIAESGLDSSLTTPRLGGATRPACAGLALAYLTMATLIQQQAPRGQEAESFMLRFALDLQPDLTPARLLLADLQSGAHQTQQALGTLRQIRPGDPLAPVAALRIAALDASLGGATDRADAHAILARLATTYPKRPEPLQSLGDLLQDEGHFREAIAAYDHAIALMSPLATDDWPILFARATAYDRDRQWPRAQSDLQQALSLAPEQPFLLNYLGYSWVERNHDLDQARRMIERALDAKPDDGSIRDSLGWAMYRQNDVPGAVRTLERAAEQIPEDPTVNYHLGVAYWSAGRHVEARDQWLWALNLHPDRQQEARLRAALSAAAQQGGDPVGAADALPVSVP</sequence>
<dbReference type="Gene3D" id="1.25.40.10">
    <property type="entry name" value="Tetratricopeptide repeat domain"/>
    <property type="match status" value="2"/>
</dbReference>
<dbReference type="Proteomes" id="UP000305654">
    <property type="component" value="Unassembled WGS sequence"/>
</dbReference>
<dbReference type="OrthoDB" id="9766710at2"/>
<dbReference type="Pfam" id="PF13181">
    <property type="entry name" value="TPR_8"/>
    <property type="match status" value="1"/>
</dbReference>
<dbReference type="PROSITE" id="PS50005">
    <property type="entry name" value="TPR"/>
    <property type="match status" value="1"/>
</dbReference>
<dbReference type="SUPFAM" id="SSF48452">
    <property type="entry name" value="TPR-like"/>
    <property type="match status" value="3"/>
</dbReference>
<dbReference type="SMART" id="SM00028">
    <property type="entry name" value="TPR"/>
    <property type="match status" value="6"/>
</dbReference>
<dbReference type="InterPro" id="IPR011990">
    <property type="entry name" value="TPR-like_helical_dom_sf"/>
</dbReference>
<dbReference type="PANTHER" id="PTHR45586">
    <property type="entry name" value="TPR REPEAT-CONTAINING PROTEIN PA4667"/>
    <property type="match status" value="1"/>
</dbReference>
<dbReference type="AlphaFoldDB" id="A0A5R9J802"/>
<dbReference type="InterPro" id="IPR051012">
    <property type="entry name" value="CellSynth/LPSAsmb/PSIAsmb"/>
</dbReference>
<evidence type="ECO:0000256" key="1">
    <source>
        <dbReference type="ARBA" id="ARBA00022737"/>
    </source>
</evidence>
<dbReference type="Pfam" id="PF13174">
    <property type="entry name" value="TPR_6"/>
    <property type="match status" value="1"/>
</dbReference>
<evidence type="ECO:0000256" key="2">
    <source>
        <dbReference type="ARBA" id="ARBA00022803"/>
    </source>
</evidence>
<evidence type="ECO:0000313" key="6">
    <source>
        <dbReference type="Proteomes" id="UP000305654"/>
    </source>
</evidence>
<evidence type="ECO:0000313" key="5">
    <source>
        <dbReference type="EMBL" id="TLU73099.1"/>
    </source>
</evidence>
<dbReference type="EMBL" id="VCDI01000002">
    <property type="protein sequence ID" value="TLU73099.1"/>
    <property type="molecule type" value="Genomic_DNA"/>
</dbReference>
<evidence type="ECO:0000256" key="4">
    <source>
        <dbReference type="SAM" id="MobiDB-lite"/>
    </source>
</evidence>
<feature type="compositionally biased region" description="Basic residues" evidence="4">
    <location>
        <begin position="1"/>
        <end position="11"/>
    </location>
</feature>
<feature type="region of interest" description="Disordered" evidence="4">
    <location>
        <begin position="1"/>
        <end position="21"/>
    </location>
</feature>